<protein>
    <submittedName>
        <fullName evidence="9">MFS transporter</fullName>
    </submittedName>
</protein>
<evidence type="ECO:0000256" key="4">
    <source>
        <dbReference type="ARBA" id="ARBA00022692"/>
    </source>
</evidence>
<dbReference type="PROSITE" id="PS00216">
    <property type="entry name" value="SUGAR_TRANSPORT_1"/>
    <property type="match status" value="1"/>
</dbReference>
<feature type="transmembrane region" description="Helical" evidence="7">
    <location>
        <begin position="318"/>
        <end position="336"/>
    </location>
</feature>
<dbReference type="Gene3D" id="1.20.1250.20">
    <property type="entry name" value="MFS general substrate transporter like domains"/>
    <property type="match status" value="1"/>
</dbReference>
<feature type="transmembrane region" description="Helical" evidence="7">
    <location>
        <begin position="117"/>
        <end position="139"/>
    </location>
</feature>
<name>A0ABP7XSU6_9ACTN</name>
<comment type="caution">
    <text evidence="9">The sequence shown here is derived from an EMBL/GenBank/DDBJ whole genome shotgun (WGS) entry which is preliminary data.</text>
</comment>
<dbReference type="SUPFAM" id="SSF103473">
    <property type="entry name" value="MFS general substrate transporter"/>
    <property type="match status" value="1"/>
</dbReference>
<evidence type="ECO:0000256" key="6">
    <source>
        <dbReference type="ARBA" id="ARBA00023136"/>
    </source>
</evidence>
<dbReference type="InterPro" id="IPR036259">
    <property type="entry name" value="MFS_trans_sf"/>
</dbReference>
<feature type="transmembrane region" description="Helical" evidence="7">
    <location>
        <begin position="357"/>
        <end position="380"/>
    </location>
</feature>
<dbReference type="Pfam" id="PF07690">
    <property type="entry name" value="MFS_1"/>
    <property type="match status" value="1"/>
</dbReference>
<evidence type="ECO:0000313" key="9">
    <source>
        <dbReference type="EMBL" id="GAA4125243.1"/>
    </source>
</evidence>
<evidence type="ECO:0000256" key="7">
    <source>
        <dbReference type="SAM" id="Phobius"/>
    </source>
</evidence>
<evidence type="ECO:0000259" key="8">
    <source>
        <dbReference type="PROSITE" id="PS50850"/>
    </source>
</evidence>
<sequence length="420" mass="42096">MTASPARSGAVGPTASSAAPADQRWAYPLVMTLLAVALGVSGAPAPLYGVYEREWDLAPLTTTVVFAVYAVAALGAVLVAGQVSDVVGRRPLLIGAAVAMIVGLVVFMTAQGVASLLLARAIHGAAVGTTVVAGSAALLDLRPHDGTRSGHLTGIVFNLGMAVTILGASVLAQYGPHPTVTPYAVVAVVVVVLLLGVLAMAEPHAARPARGTVRVRLTRPAVPAEIAADFRFAVLGVVAAWSVLGVYLSLFPSFAGERTGIRSLVFGGAVVAAMAGAAALSQAVGGRWTPRRAAIAGDVGTAVALGLSVAALDSREPALVLGAGVLMGLCFGLGFGGSLRHLGAVVPAGHRGEVMSAYYLLAYTGLAVPTVLAGAAATTWGLAATFPWFSLAVGLMCLTAGLLGLRARDAVPAVPVIPEG</sequence>
<dbReference type="InterPro" id="IPR005829">
    <property type="entry name" value="Sugar_transporter_CS"/>
</dbReference>
<feature type="transmembrane region" description="Helical" evidence="7">
    <location>
        <begin position="232"/>
        <end position="255"/>
    </location>
</feature>
<comment type="subcellular location">
    <subcellularLocation>
        <location evidence="1">Cell membrane</location>
        <topology evidence="1">Multi-pass membrane protein</topology>
    </subcellularLocation>
</comment>
<keyword evidence="3" id="KW-1003">Cell membrane</keyword>
<dbReference type="Proteomes" id="UP001501495">
    <property type="component" value="Unassembled WGS sequence"/>
</dbReference>
<dbReference type="InterPro" id="IPR050171">
    <property type="entry name" value="MFS_Transporters"/>
</dbReference>
<feature type="transmembrane region" description="Helical" evidence="7">
    <location>
        <begin position="57"/>
        <end position="80"/>
    </location>
</feature>
<dbReference type="PANTHER" id="PTHR23517">
    <property type="entry name" value="RESISTANCE PROTEIN MDTM, PUTATIVE-RELATED-RELATED"/>
    <property type="match status" value="1"/>
</dbReference>
<keyword evidence="10" id="KW-1185">Reference proteome</keyword>
<feature type="transmembrane region" description="Helical" evidence="7">
    <location>
        <begin position="293"/>
        <end position="312"/>
    </location>
</feature>
<gene>
    <name evidence="9" type="ORF">GCM10022215_33590</name>
</gene>
<feature type="domain" description="Major facilitator superfamily (MFS) profile" evidence="8">
    <location>
        <begin position="25"/>
        <end position="408"/>
    </location>
</feature>
<accession>A0ABP7XSU6</accession>
<keyword evidence="4 7" id="KW-0812">Transmembrane</keyword>
<keyword evidence="6 7" id="KW-0472">Membrane</keyword>
<evidence type="ECO:0000313" key="10">
    <source>
        <dbReference type="Proteomes" id="UP001501495"/>
    </source>
</evidence>
<feature type="transmembrane region" description="Helical" evidence="7">
    <location>
        <begin position="151"/>
        <end position="174"/>
    </location>
</feature>
<keyword evidence="5 7" id="KW-1133">Transmembrane helix</keyword>
<feature type="transmembrane region" description="Helical" evidence="7">
    <location>
        <begin position="261"/>
        <end position="281"/>
    </location>
</feature>
<dbReference type="InterPro" id="IPR020846">
    <property type="entry name" value="MFS_dom"/>
</dbReference>
<dbReference type="EMBL" id="BAAAZH010000026">
    <property type="protein sequence ID" value="GAA4125243.1"/>
    <property type="molecule type" value="Genomic_DNA"/>
</dbReference>
<reference evidence="10" key="1">
    <citation type="journal article" date="2019" name="Int. J. Syst. Evol. Microbiol.">
        <title>The Global Catalogue of Microorganisms (GCM) 10K type strain sequencing project: providing services to taxonomists for standard genome sequencing and annotation.</title>
        <authorList>
            <consortium name="The Broad Institute Genomics Platform"/>
            <consortium name="The Broad Institute Genome Sequencing Center for Infectious Disease"/>
            <person name="Wu L."/>
            <person name="Ma J."/>
        </authorList>
    </citation>
    <scope>NUCLEOTIDE SEQUENCE [LARGE SCALE GENOMIC DNA]</scope>
    <source>
        <strain evidence="10">JCM 16703</strain>
    </source>
</reference>
<proteinExistence type="predicted"/>
<feature type="transmembrane region" description="Helical" evidence="7">
    <location>
        <begin position="25"/>
        <end position="45"/>
    </location>
</feature>
<dbReference type="PANTHER" id="PTHR23517:SF3">
    <property type="entry name" value="INTEGRAL MEMBRANE TRANSPORT PROTEIN"/>
    <property type="match status" value="1"/>
</dbReference>
<dbReference type="PROSITE" id="PS50850">
    <property type="entry name" value="MFS"/>
    <property type="match status" value="1"/>
</dbReference>
<dbReference type="RefSeq" id="WP_344734623.1">
    <property type="nucleotide sequence ID" value="NZ_BAAAZH010000026.1"/>
</dbReference>
<evidence type="ECO:0000256" key="3">
    <source>
        <dbReference type="ARBA" id="ARBA00022475"/>
    </source>
</evidence>
<evidence type="ECO:0000256" key="5">
    <source>
        <dbReference type="ARBA" id="ARBA00022989"/>
    </source>
</evidence>
<feature type="transmembrane region" description="Helical" evidence="7">
    <location>
        <begin position="92"/>
        <end position="111"/>
    </location>
</feature>
<feature type="transmembrane region" description="Helical" evidence="7">
    <location>
        <begin position="180"/>
        <end position="201"/>
    </location>
</feature>
<dbReference type="InterPro" id="IPR011701">
    <property type="entry name" value="MFS"/>
</dbReference>
<feature type="transmembrane region" description="Helical" evidence="7">
    <location>
        <begin position="386"/>
        <end position="405"/>
    </location>
</feature>
<evidence type="ECO:0000256" key="1">
    <source>
        <dbReference type="ARBA" id="ARBA00004651"/>
    </source>
</evidence>
<keyword evidence="2" id="KW-0813">Transport</keyword>
<organism evidence="9 10">
    <name type="scientific">Nocardioides fonticola</name>
    <dbReference type="NCBI Taxonomy" id="450363"/>
    <lineage>
        <taxon>Bacteria</taxon>
        <taxon>Bacillati</taxon>
        <taxon>Actinomycetota</taxon>
        <taxon>Actinomycetes</taxon>
        <taxon>Propionibacteriales</taxon>
        <taxon>Nocardioidaceae</taxon>
        <taxon>Nocardioides</taxon>
    </lineage>
</organism>
<evidence type="ECO:0000256" key="2">
    <source>
        <dbReference type="ARBA" id="ARBA00022448"/>
    </source>
</evidence>